<comment type="similarity">
    <text evidence="1">Belongs to the S-100 family.</text>
</comment>
<keyword evidence="3" id="KW-0106">Calcium</keyword>
<organism evidence="5 6">
    <name type="scientific">Knipowitschia caucasica</name>
    <name type="common">Caucasian dwarf goby</name>
    <name type="synonym">Pomatoschistus caucasicus</name>
    <dbReference type="NCBI Taxonomy" id="637954"/>
    <lineage>
        <taxon>Eukaryota</taxon>
        <taxon>Metazoa</taxon>
        <taxon>Chordata</taxon>
        <taxon>Craniata</taxon>
        <taxon>Vertebrata</taxon>
        <taxon>Euteleostomi</taxon>
        <taxon>Actinopterygii</taxon>
        <taxon>Neopterygii</taxon>
        <taxon>Teleostei</taxon>
        <taxon>Neoteleostei</taxon>
        <taxon>Acanthomorphata</taxon>
        <taxon>Gobiaria</taxon>
        <taxon>Gobiiformes</taxon>
        <taxon>Gobioidei</taxon>
        <taxon>Gobiidae</taxon>
        <taxon>Gobiinae</taxon>
        <taxon>Knipowitschia</taxon>
    </lineage>
</organism>
<dbReference type="SMART" id="SM01394">
    <property type="entry name" value="S_100"/>
    <property type="match status" value="1"/>
</dbReference>
<dbReference type="PROSITE" id="PS00018">
    <property type="entry name" value="EF_HAND_1"/>
    <property type="match status" value="1"/>
</dbReference>
<keyword evidence="2" id="KW-0479">Metal-binding</keyword>
<dbReference type="SMART" id="SM00054">
    <property type="entry name" value="EFh"/>
    <property type="match status" value="1"/>
</dbReference>
<dbReference type="InterPro" id="IPR002048">
    <property type="entry name" value="EF_hand_dom"/>
</dbReference>
<evidence type="ECO:0000259" key="4">
    <source>
        <dbReference type="PROSITE" id="PS50222"/>
    </source>
</evidence>
<dbReference type="GO" id="GO:0005509">
    <property type="term" value="F:calcium ion binding"/>
    <property type="evidence" value="ECO:0007669"/>
    <property type="project" value="InterPro"/>
</dbReference>
<proteinExistence type="inferred from homology"/>
<dbReference type="SUPFAM" id="SSF47473">
    <property type="entry name" value="EF-hand"/>
    <property type="match status" value="1"/>
</dbReference>
<feature type="domain" description="EF-hand" evidence="4">
    <location>
        <begin position="58"/>
        <end position="93"/>
    </location>
</feature>
<name>A0AAV2KKL1_KNICA</name>
<dbReference type="PROSITE" id="PS50222">
    <property type="entry name" value="EF_HAND_2"/>
    <property type="match status" value="1"/>
</dbReference>
<gene>
    <name evidence="5" type="ORF">KC01_LOCUS19999</name>
</gene>
<reference evidence="5 6" key="1">
    <citation type="submission" date="2024-04" db="EMBL/GenBank/DDBJ databases">
        <authorList>
            <person name="Waldvogel A.-M."/>
            <person name="Schoenle A."/>
        </authorList>
    </citation>
    <scope>NUCLEOTIDE SEQUENCE [LARGE SCALE GENOMIC DNA]</scope>
</reference>
<dbReference type="Proteomes" id="UP001497482">
    <property type="component" value="Chromosome 19"/>
</dbReference>
<evidence type="ECO:0000313" key="6">
    <source>
        <dbReference type="Proteomes" id="UP001497482"/>
    </source>
</evidence>
<dbReference type="AlphaFoldDB" id="A0AAV2KKL1"/>
<dbReference type="Gene3D" id="1.10.238.10">
    <property type="entry name" value="EF-hand"/>
    <property type="match status" value="1"/>
</dbReference>
<accession>A0AAV2KKL1</accession>
<dbReference type="InterPro" id="IPR018247">
    <property type="entry name" value="EF_Hand_1_Ca_BS"/>
</dbReference>
<dbReference type="InterPro" id="IPR013787">
    <property type="entry name" value="S100_Ca-bd_sub"/>
</dbReference>
<evidence type="ECO:0000313" key="5">
    <source>
        <dbReference type="EMBL" id="CAL1590491.1"/>
    </source>
</evidence>
<evidence type="ECO:0000256" key="2">
    <source>
        <dbReference type="ARBA" id="ARBA00022723"/>
    </source>
</evidence>
<evidence type="ECO:0000256" key="1">
    <source>
        <dbReference type="ARBA" id="ARBA00007323"/>
    </source>
</evidence>
<sequence length="120" mass="13927">MSGCCVKKSIPECLEELKNIFSEHAGREGDPQKLNKNELKTLLEAHMFGKCKEATEEEAKKMFDGWFNTMDENQDGEVDFYEYMVFLAAFSCFCFGIDCETKKGQRQEKDVPLTHSRLWH</sequence>
<dbReference type="PANTHER" id="PTHR11639">
    <property type="entry name" value="S100 CALCIUM-BINDING PROTEIN"/>
    <property type="match status" value="1"/>
</dbReference>
<keyword evidence="6" id="KW-1185">Reference proteome</keyword>
<evidence type="ECO:0000256" key="3">
    <source>
        <dbReference type="ARBA" id="ARBA00022837"/>
    </source>
</evidence>
<dbReference type="EMBL" id="OZ035841">
    <property type="protein sequence ID" value="CAL1590491.1"/>
    <property type="molecule type" value="Genomic_DNA"/>
</dbReference>
<dbReference type="PANTHER" id="PTHR11639:SF134">
    <property type="entry name" value="PROTEIN S100-A1-RELATED"/>
    <property type="match status" value="1"/>
</dbReference>
<dbReference type="Pfam" id="PF01023">
    <property type="entry name" value="S_100"/>
    <property type="match status" value="1"/>
</dbReference>
<protein>
    <recommendedName>
        <fullName evidence="4">EF-hand domain-containing protein</fullName>
    </recommendedName>
</protein>
<dbReference type="InterPro" id="IPR011992">
    <property type="entry name" value="EF-hand-dom_pair"/>
</dbReference>